<evidence type="ECO:0000313" key="3">
    <source>
        <dbReference type="Proteomes" id="UP001369082"/>
    </source>
</evidence>
<evidence type="ECO:0008006" key="4">
    <source>
        <dbReference type="Google" id="ProtNLM"/>
    </source>
</evidence>
<evidence type="ECO:0000313" key="2">
    <source>
        <dbReference type="EMBL" id="MEL0630463.1"/>
    </source>
</evidence>
<protein>
    <recommendedName>
        <fullName evidence="4">PAP2 superfamily protein</fullName>
    </recommendedName>
</protein>
<organism evidence="2 3">
    <name type="scientific">Psychromonas aquatilis</name>
    <dbReference type="NCBI Taxonomy" id="2005072"/>
    <lineage>
        <taxon>Bacteria</taxon>
        <taxon>Pseudomonadati</taxon>
        <taxon>Pseudomonadota</taxon>
        <taxon>Gammaproteobacteria</taxon>
        <taxon>Alteromonadales</taxon>
        <taxon>Psychromonadaceae</taxon>
        <taxon>Psychromonas</taxon>
    </lineage>
</organism>
<keyword evidence="3" id="KW-1185">Reference proteome</keyword>
<proteinExistence type="predicted"/>
<comment type="caution">
    <text evidence="2">The sequence shown here is derived from an EMBL/GenBank/DDBJ whole genome shotgun (WGS) entry which is preliminary data.</text>
</comment>
<reference evidence="2 3" key="1">
    <citation type="submission" date="2024-02" db="EMBL/GenBank/DDBJ databases">
        <title>Bacteria isolated from the canopy kelp, Nereocystis luetkeana.</title>
        <authorList>
            <person name="Pfister C.A."/>
            <person name="Younker I.T."/>
            <person name="Light S.H."/>
        </authorList>
    </citation>
    <scope>NUCLEOTIDE SEQUENCE [LARGE SCALE GENOMIC DNA]</scope>
    <source>
        <strain evidence="2 3">TI.1.05</strain>
    </source>
</reference>
<accession>A0ABU9GT05</accession>
<feature type="transmembrane region" description="Helical" evidence="1">
    <location>
        <begin position="29"/>
        <end position="53"/>
    </location>
</feature>
<feature type="transmembrane region" description="Helical" evidence="1">
    <location>
        <begin position="65"/>
        <end position="92"/>
    </location>
</feature>
<dbReference type="Proteomes" id="UP001369082">
    <property type="component" value="Unassembled WGS sequence"/>
</dbReference>
<dbReference type="RefSeq" id="WP_341598590.1">
    <property type="nucleotide sequence ID" value="NZ_JBAKAZ010000057.1"/>
</dbReference>
<name>A0ABU9GT05_9GAMM</name>
<evidence type="ECO:0000256" key="1">
    <source>
        <dbReference type="SAM" id="Phobius"/>
    </source>
</evidence>
<feature type="transmembrane region" description="Helical" evidence="1">
    <location>
        <begin position="104"/>
        <end position="125"/>
    </location>
</feature>
<sequence length="130" mass="15143">MLAYIADLYTPILALFCLYYLRFKFNNRLAFLCFIAYCYVYGFAFIELYFGWWASMASDFSSHTASVMVIVCALLGCSYKVGAYALVSLFFYGALMNYLDYHSWFDILTTMLVCLPCLFIFKVFFNQQAK</sequence>
<keyword evidence="1" id="KW-0472">Membrane</keyword>
<feature type="transmembrane region" description="Helical" evidence="1">
    <location>
        <begin position="6"/>
        <end position="22"/>
    </location>
</feature>
<dbReference type="EMBL" id="JBAKAZ010000057">
    <property type="protein sequence ID" value="MEL0630463.1"/>
    <property type="molecule type" value="Genomic_DNA"/>
</dbReference>
<keyword evidence="1" id="KW-0812">Transmembrane</keyword>
<keyword evidence="1" id="KW-1133">Transmembrane helix</keyword>
<gene>
    <name evidence="2" type="ORF">V6256_12675</name>
</gene>